<dbReference type="Pfam" id="PF02082">
    <property type="entry name" value="Rrf2"/>
    <property type="match status" value="1"/>
</dbReference>
<accession>A0A369NWU7</accession>
<keyword evidence="1" id="KW-0238">DNA-binding</keyword>
<evidence type="ECO:0000313" key="3">
    <source>
        <dbReference type="Proteomes" id="UP000253805"/>
    </source>
</evidence>
<dbReference type="InterPro" id="IPR036388">
    <property type="entry name" value="WH-like_DNA-bd_sf"/>
</dbReference>
<dbReference type="Gene3D" id="1.10.10.10">
    <property type="entry name" value="Winged helix-like DNA-binding domain superfamily/Winged helix DNA-binding domain"/>
    <property type="match status" value="1"/>
</dbReference>
<name>A0A369NWU7_9ACTN</name>
<dbReference type="AlphaFoldDB" id="A0A369NWU7"/>
<organism evidence="2 3">
    <name type="scientific">Adlercreutzia equolifaciens subsp. celatus</name>
    <dbReference type="NCBI Taxonomy" id="394340"/>
    <lineage>
        <taxon>Bacteria</taxon>
        <taxon>Bacillati</taxon>
        <taxon>Actinomycetota</taxon>
        <taxon>Coriobacteriia</taxon>
        <taxon>Eggerthellales</taxon>
        <taxon>Eggerthellaceae</taxon>
        <taxon>Adlercreutzia</taxon>
    </lineage>
</organism>
<dbReference type="Proteomes" id="UP000253805">
    <property type="component" value="Unassembled WGS sequence"/>
</dbReference>
<reference evidence="2 3" key="1">
    <citation type="journal article" date="2018" name="Elife">
        <title>Discovery and characterization of a prevalent human gut bacterial enzyme sufficient for the inactivation of a family of plant toxins.</title>
        <authorList>
            <person name="Koppel N."/>
            <person name="Bisanz J.E."/>
            <person name="Pandelia M.E."/>
            <person name="Turnbaugh P.J."/>
            <person name="Balskus E.P."/>
        </authorList>
    </citation>
    <scope>NUCLEOTIDE SEQUENCE [LARGE SCALE GENOMIC DNA]</scope>
    <source>
        <strain evidence="2 3">OB21 GAM 11</strain>
    </source>
</reference>
<gene>
    <name evidence="2" type="ORF">C1850_08805</name>
</gene>
<dbReference type="PANTHER" id="PTHR33221">
    <property type="entry name" value="WINGED HELIX-TURN-HELIX TRANSCRIPTIONAL REGULATOR, RRF2 FAMILY"/>
    <property type="match status" value="1"/>
</dbReference>
<dbReference type="NCBIfam" id="TIGR00738">
    <property type="entry name" value="rrf2_super"/>
    <property type="match status" value="1"/>
</dbReference>
<dbReference type="InterPro" id="IPR000944">
    <property type="entry name" value="Tscrpt_reg_Rrf2"/>
</dbReference>
<dbReference type="PROSITE" id="PS51197">
    <property type="entry name" value="HTH_RRF2_2"/>
    <property type="match status" value="1"/>
</dbReference>
<dbReference type="GO" id="GO:0003700">
    <property type="term" value="F:DNA-binding transcription factor activity"/>
    <property type="evidence" value="ECO:0007669"/>
    <property type="project" value="TreeGrafter"/>
</dbReference>
<dbReference type="PANTHER" id="PTHR33221:SF5">
    <property type="entry name" value="HTH-TYPE TRANSCRIPTIONAL REGULATOR ISCR"/>
    <property type="match status" value="1"/>
</dbReference>
<dbReference type="SUPFAM" id="SSF46785">
    <property type="entry name" value="Winged helix' DNA-binding domain"/>
    <property type="match status" value="1"/>
</dbReference>
<dbReference type="InterPro" id="IPR036390">
    <property type="entry name" value="WH_DNA-bd_sf"/>
</dbReference>
<comment type="caution">
    <text evidence="2">The sequence shown here is derived from an EMBL/GenBank/DDBJ whole genome shotgun (WGS) entry which is preliminary data.</text>
</comment>
<sequence>MKISTKTRYGMRFMIDLAQSQGEGRVALKDIADRQGLSKKYLEQVVAPLASAGLLDVTRGNQGGYRLSRDASAITLADIVAASEDGLELLDCMGSLSACERAEDCPSRRVWGGLQAAIGDYLSGLTLADVASSAAAANL</sequence>
<dbReference type="GO" id="GO:0005829">
    <property type="term" value="C:cytosol"/>
    <property type="evidence" value="ECO:0007669"/>
    <property type="project" value="TreeGrafter"/>
</dbReference>
<dbReference type="GO" id="GO:0003677">
    <property type="term" value="F:DNA binding"/>
    <property type="evidence" value="ECO:0007669"/>
    <property type="project" value="UniProtKB-KW"/>
</dbReference>
<proteinExistence type="predicted"/>
<evidence type="ECO:0000256" key="1">
    <source>
        <dbReference type="ARBA" id="ARBA00023125"/>
    </source>
</evidence>
<evidence type="ECO:0000313" key="2">
    <source>
        <dbReference type="EMBL" id="RDC43068.1"/>
    </source>
</evidence>
<dbReference type="EMBL" id="PPUT01000023">
    <property type="protein sequence ID" value="RDC43068.1"/>
    <property type="molecule type" value="Genomic_DNA"/>
</dbReference>
<protein>
    <submittedName>
        <fullName evidence="2">Rrf2 family transcriptional regulator</fullName>
    </submittedName>
</protein>